<gene>
    <name evidence="1" type="ORF">MUB46_04140</name>
</gene>
<sequence length="353" mass="38453">MMASLLALAREPSGDKRRELLRSMASLFVDKEQDYSDRELILFGEVIGDLLDQVDREGRIELSRKIATRDRAIGALHVRLAEDEIAVAEPVLRDCTLFDDETLADIASRASQDHLDAIAKRAALSARVTAVLVERGERRVVCAVTRNLGADLSKAAFDRIIDKAAADAELQAAVSYRADMPLASAARALKVLPPEHRDRLAALMAEESGAETEPVGKAEAAARTLKIAQSKHRLQTESIVAQIRDGHLDLESVIVRLARENRYQNLARVLGEAARLKPRAVLNALFQVDHEAIVALLTSLGLTEPAVSAIAQARAQRLKLPASMAERMVEAWRETGDVKGGSMVTPSRLRAAG</sequence>
<dbReference type="EMBL" id="JALIDZ010000002">
    <property type="protein sequence ID" value="MCT8971043.1"/>
    <property type="molecule type" value="Genomic_DNA"/>
</dbReference>
<dbReference type="AlphaFoldDB" id="A0AAW5QTP6"/>
<reference evidence="1 2" key="1">
    <citation type="submission" date="2022-04" db="EMBL/GenBank/DDBJ databases">
        <authorList>
            <person name="Ye Y.-Q."/>
            <person name="Du Z.-J."/>
        </authorList>
    </citation>
    <scope>NUCLEOTIDE SEQUENCE [LARGE SCALE GENOMIC DNA]</scope>
    <source>
        <strain evidence="1 2">A6E488</strain>
    </source>
</reference>
<proteinExistence type="predicted"/>
<dbReference type="RefSeq" id="WP_261614617.1">
    <property type="nucleotide sequence ID" value="NZ_JALIDZ010000002.1"/>
</dbReference>
<evidence type="ECO:0000313" key="1">
    <source>
        <dbReference type="EMBL" id="MCT8971043.1"/>
    </source>
</evidence>
<protein>
    <submittedName>
        <fullName evidence="1">DUF2336 domain-containing protein</fullName>
    </submittedName>
</protein>
<name>A0AAW5QTP6_9HYPH</name>
<accession>A0AAW5QTP6</accession>
<dbReference type="Proteomes" id="UP001320898">
    <property type="component" value="Unassembled WGS sequence"/>
</dbReference>
<keyword evidence="2" id="KW-1185">Reference proteome</keyword>
<organism evidence="1 2">
    <name type="scientific">Microbaculum marinisediminis</name>
    <dbReference type="NCBI Taxonomy" id="2931392"/>
    <lineage>
        <taxon>Bacteria</taxon>
        <taxon>Pseudomonadati</taxon>
        <taxon>Pseudomonadota</taxon>
        <taxon>Alphaproteobacteria</taxon>
        <taxon>Hyphomicrobiales</taxon>
        <taxon>Tepidamorphaceae</taxon>
        <taxon>Microbaculum</taxon>
    </lineage>
</organism>
<comment type="caution">
    <text evidence="1">The sequence shown here is derived from an EMBL/GenBank/DDBJ whole genome shotgun (WGS) entry which is preliminary data.</text>
</comment>
<dbReference type="InterPro" id="IPR019285">
    <property type="entry name" value="DUF2336"/>
</dbReference>
<evidence type="ECO:0000313" key="2">
    <source>
        <dbReference type="Proteomes" id="UP001320898"/>
    </source>
</evidence>
<dbReference type="Pfam" id="PF10098">
    <property type="entry name" value="DUF2336"/>
    <property type="match status" value="1"/>
</dbReference>